<sequence length="79" mass="9223">MAMSKFEAGVTRAAEKQQRQGSRELMTEAEEETMRATSAQQSRSAQLVQPRFLVDVLLLNTHRKRNRERERETEISKYP</sequence>
<evidence type="ECO:0000313" key="2">
    <source>
        <dbReference type="EMBL" id="KAK6735533.1"/>
    </source>
</evidence>
<feature type="region of interest" description="Disordered" evidence="1">
    <location>
        <begin position="1"/>
        <end position="46"/>
    </location>
</feature>
<feature type="compositionally biased region" description="Basic and acidic residues" evidence="1">
    <location>
        <begin position="13"/>
        <end position="26"/>
    </location>
</feature>
<keyword evidence="3" id="KW-1185">Reference proteome</keyword>
<organism evidence="2 3">
    <name type="scientific">Necator americanus</name>
    <name type="common">Human hookworm</name>
    <dbReference type="NCBI Taxonomy" id="51031"/>
    <lineage>
        <taxon>Eukaryota</taxon>
        <taxon>Metazoa</taxon>
        <taxon>Ecdysozoa</taxon>
        <taxon>Nematoda</taxon>
        <taxon>Chromadorea</taxon>
        <taxon>Rhabditida</taxon>
        <taxon>Rhabditina</taxon>
        <taxon>Rhabditomorpha</taxon>
        <taxon>Strongyloidea</taxon>
        <taxon>Ancylostomatidae</taxon>
        <taxon>Bunostominae</taxon>
        <taxon>Necator</taxon>
    </lineage>
</organism>
<reference evidence="2 3" key="1">
    <citation type="submission" date="2023-08" db="EMBL/GenBank/DDBJ databases">
        <title>A Necator americanus chromosomal reference genome.</title>
        <authorList>
            <person name="Ilik V."/>
            <person name="Petrzelkova K.J."/>
            <person name="Pardy F."/>
            <person name="Fuh T."/>
            <person name="Niatou-Singa F.S."/>
            <person name="Gouil Q."/>
            <person name="Baker L."/>
            <person name="Ritchie M.E."/>
            <person name="Jex A.R."/>
            <person name="Gazzola D."/>
            <person name="Li H."/>
            <person name="Toshio Fujiwara R."/>
            <person name="Zhan B."/>
            <person name="Aroian R.V."/>
            <person name="Pafco B."/>
            <person name="Schwarz E.M."/>
        </authorList>
    </citation>
    <scope>NUCLEOTIDE SEQUENCE [LARGE SCALE GENOMIC DNA]</scope>
    <source>
        <strain evidence="2 3">Aroian</strain>
        <tissue evidence="2">Whole animal</tissue>
    </source>
</reference>
<dbReference type="EMBL" id="JAVFWL010000002">
    <property type="protein sequence ID" value="KAK6735533.1"/>
    <property type="molecule type" value="Genomic_DNA"/>
</dbReference>
<name>A0ABR1CCX7_NECAM</name>
<accession>A0ABR1CCX7</accession>
<comment type="caution">
    <text evidence="2">The sequence shown here is derived from an EMBL/GenBank/DDBJ whole genome shotgun (WGS) entry which is preliminary data.</text>
</comment>
<evidence type="ECO:0000256" key="1">
    <source>
        <dbReference type="SAM" id="MobiDB-lite"/>
    </source>
</evidence>
<gene>
    <name evidence="2" type="primary">Necator_chrII.g6425</name>
    <name evidence="2" type="ORF">RB195_018632</name>
</gene>
<protein>
    <submittedName>
        <fullName evidence="2">Uncharacterized protein</fullName>
    </submittedName>
</protein>
<proteinExistence type="predicted"/>
<evidence type="ECO:0000313" key="3">
    <source>
        <dbReference type="Proteomes" id="UP001303046"/>
    </source>
</evidence>
<dbReference type="Proteomes" id="UP001303046">
    <property type="component" value="Unassembled WGS sequence"/>
</dbReference>